<keyword evidence="5" id="KW-1185">Reference proteome</keyword>
<evidence type="ECO:0000313" key="5">
    <source>
        <dbReference type="Proteomes" id="UP000824166"/>
    </source>
</evidence>
<dbReference type="Pfam" id="PF00171">
    <property type="entry name" value="Aldedh"/>
    <property type="match status" value="1"/>
</dbReference>
<evidence type="ECO:0000313" key="4">
    <source>
        <dbReference type="EMBL" id="MBU8868530.1"/>
    </source>
</evidence>
<dbReference type="PANTHER" id="PTHR11699">
    <property type="entry name" value="ALDEHYDE DEHYDROGENASE-RELATED"/>
    <property type="match status" value="1"/>
</dbReference>
<accession>A0ABS6I9Y6</accession>
<protein>
    <submittedName>
        <fullName evidence="4">Aldehyde dehydrogenase family protein</fullName>
    </submittedName>
</protein>
<gene>
    <name evidence="4" type="ORF">KSW38_19730</name>
</gene>
<dbReference type="InterPro" id="IPR015590">
    <property type="entry name" value="Aldehyde_DH_dom"/>
</dbReference>
<dbReference type="RefSeq" id="WP_216926652.1">
    <property type="nucleotide sequence ID" value="NZ_JAHOPC010000015.1"/>
</dbReference>
<dbReference type="EMBL" id="JAHOPC010000015">
    <property type="protein sequence ID" value="MBU8868530.1"/>
    <property type="molecule type" value="Genomic_DNA"/>
</dbReference>
<comment type="similarity">
    <text evidence="2">Belongs to the aldehyde dehydrogenase family.</text>
</comment>
<dbReference type="InterPro" id="IPR029510">
    <property type="entry name" value="Ald_DH_CS_GLU"/>
</dbReference>
<keyword evidence="2" id="KW-0560">Oxidoreductase</keyword>
<organism evidence="4 5">
    <name type="scientific">Paenarthrobacter aromaticivorans</name>
    <dbReference type="NCBI Taxonomy" id="2849150"/>
    <lineage>
        <taxon>Bacteria</taxon>
        <taxon>Bacillati</taxon>
        <taxon>Actinomycetota</taxon>
        <taxon>Actinomycetes</taxon>
        <taxon>Micrococcales</taxon>
        <taxon>Micrococcaceae</taxon>
        <taxon>Paenarthrobacter</taxon>
    </lineage>
</organism>
<dbReference type="Proteomes" id="UP000824166">
    <property type="component" value="Unassembled WGS sequence"/>
</dbReference>
<evidence type="ECO:0000259" key="3">
    <source>
        <dbReference type="Pfam" id="PF00171"/>
    </source>
</evidence>
<evidence type="ECO:0000256" key="2">
    <source>
        <dbReference type="RuleBase" id="RU003345"/>
    </source>
</evidence>
<reference evidence="4 5" key="1">
    <citation type="submission" date="2021-06" db="EMBL/GenBank/DDBJ databases">
        <authorList>
            <person name="Jeong J.W."/>
        </authorList>
    </citation>
    <scope>NUCLEOTIDE SEQUENCE [LARGE SCALE GENOMIC DNA]</scope>
    <source>
        <strain evidence="4 5">MMS21-TAE1-1</strain>
    </source>
</reference>
<name>A0ABS6I9Y6_9MICC</name>
<evidence type="ECO:0000256" key="1">
    <source>
        <dbReference type="PROSITE-ProRule" id="PRU10007"/>
    </source>
</evidence>
<comment type="caution">
    <text evidence="4">The sequence shown here is derived from an EMBL/GenBank/DDBJ whole genome shotgun (WGS) entry which is preliminary data.</text>
</comment>
<feature type="active site" evidence="1">
    <location>
        <position position="258"/>
    </location>
</feature>
<feature type="domain" description="Aldehyde dehydrogenase" evidence="3">
    <location>
        <begin position="33"/>
        <end position="486"/>
    </location>
</feature>
<sequence length="490" mass="51635">MTIIKDAPTELFPDPLPLIGKGRPRSVNGGLHQHIYPATGRPTIEVPLAGPDDVDHAVATARSAAREWRDTPPNVRRRLLWQLAKLVEANIEELTAIQVAENGTPIVSAGRYASSVVDVLEYYSGWPDKLVGQVHPVWPVAAFDYSVREPHGVVAIIIPWNSPLFSVGTVVGPALAAGNTVIVKPPELTPFTSLRFAELALQAGIPAGVVNVVPGGAAVGAALVSHAGIDMIHFTGSGRTATRILQSAAENLTPVGLELGGKSPNLIFADADLESAAAAAVRYSFQNAGQGCVNGTRLLVEDAVFDDVVSLVKERSEDTYRVGDPVSPETTLGPVINQAAVDRILGMIDRAKTSSGGRVISGGARYGGEFADGYFLQPTVIADVDPRAEIAQDEVFGPVLSVVRFSDEEQAVAIANDTKFGLASYIQTSDITRAHRLANELDTGMVWINGAGGLPPSIPFGGGKDSGVGRIGGLEGLQLFSRTKNVWIAL</sequence>
<proteinExistence type="inferred from homology"/>
<dbReference type="PROSITE" id="PS00687">
    <property type="entry name" value="ALDEHYDE_DEHYDR_GLU"/>
    <property type="match status" value="1"/>
</dbReference>